<evidence type="ECO:0000256" key="1">
    <source>
        <dbReference type="ARBA" id="ARBA00010990"/>
    </source>
</evidence>
<dbReference type="EMBL" id="VAWE01000001">
    <property type="protein sequence ID" value="TLQ47869.1"/>
    <property type="molecule type" value="Genomic_DNA"/>
</dbReference>
<comment type="caution">
    <text evidence="4">The sequence shown here is derived from an EMBL/GenBank/DDBJ whole genome shotgun (WGS) entry which is preliminary data.</text>
</comment>
<dbReference type="GO" id="GO:0019878">
    <property type="term" value="P:lysine biosynthetic process via aminoadipic acid"/>
    <property type="evidence" value="ECO:0007669"/>
    <property type="project" value="TreeGrafter"/>
</dbReference>
<gene>
    <name evidence="4" type="ORF">FEF34_37575</name>
</gene>
<dbReference type="Pfam" id="PF01648">
    <property type="entry name" value="ACPS"/>
    <property type="match status" value="1"/>
</dbReference>
<dbReference type="InterPro" id="IPR050559">
    <property type="entry name" value="P-Pant_transferase_sf"/>
</dbReference>
<dbReference type="GO" id="GO:0008897">
    <property type="term" value="F:holo-[acyl-carrier-protein] synthase activity"/>
    <property type="evidence" value="ECO:0007669"/>
    <property type="project" value="InterPro"/>
</dbReference>
<dbReference type="InterPro" id="IPR008278">
    <property type="entry name" value="4-PPantetheinyl_Trfase_dom"/>
</dbReference>
<name>A0A5R9EGC5_9ACTN</name>
<dbReference type="AlphaFoldDB" id="A0A5R9EGC5"/>
<evidence type="ECO:0000313" key="5">
    <source>
        <dbReference type="Proteomes" id="UP000305921"/>
    </source>
</evidence>
<evidence type="ECO:0000259" key="3">
    <source>
        <dbReference type="Pfam" id="PF01648"/>
    </source>
</evidence>
<protein>
    <submittedName>
        <fullName evidence="4">4'-phosphopantetheinyl transferase superfamily protein</fullName>
    </submittedName>
</protein>
<feature type="domain" description="4'-phosphopantetheinyl transferase" evidence="3">
    <location>
        <begin position="118"/>
        <end position="177"/>
    </location>
</feature>
<dbReference type="GO" id="GO:0000287">
    <property type="term" value="F:magnesium ion binding"/>
    <property type="evidence" value="ECO:0007669"/>
    <property type="project" value="InterPro"/>
</dbReference>
<evidence type="ECO:0000313" key="4">
    <source>
        <dbReference type="EMBL" id="TLQ47869.1"/>
    </source>
</evidence>
<dbReference type="OrthoDB" id="190168at2"/>
<evidence type="ECO:0000256" key="2">
    <source>
        <dbReference type="ARBA" id="ARBA00022679"/>
    </source>
</evidence>
<accession>A0A5R9EGC5</accession>
<dbReference type="Proteomes" id="UP000305921">
    <property type="component" value="Unassembled WGS sequence"/>
</dbReference>
<dbReference type="Gene3D" id="3.90.470.20">
    <property type="entry name" value="4'-phosphopantetheinyl transferase domain"/>
    <property type="match status" value="2"/>
</dbReference>
<keyword evidence="2 4" id="KW-0808">Transferase</keyword>
<dbReference type="SUPFAM" id="SSF56214">
    <property type="entry name" value="4'-phosphopantetheinyl transferase"/>
    <property type="match status" value="2"/>
</dbReference>
<proteinExistence type="inferred from homology"/>
<keyword evidence="5" id="KW-1185">Reference proteome</keyword>
<dbReference type="InterPro" id="IPR037143">
    <property type="entry name" value="4-PPantetheinyl_Trfase_dom_sf"/>
</dbReference>
<dbReference type="PANTHER" id="PTHR12215">
    <property type="entry name" value="PHOSPHOPANTETHEINE TRANSFERASE"/>
    <property type="match status" value="1"/>
</dbReference>
<dbReference type="PANTHER" id="PTHR12215:SF10">
    <property type="entry name" value="L-AMINOADIPATE-SEMIALDEHYDE DEHYDROGENASE-PHOSPHOPANTETHEINYL TRANSFERASE"/>
    <property type="match status" value="1"/>
</dbReference>
<reference evidence="4 5" key="1">
    <citation type="submission" date="2019-05" db="EMBL/GenBank/DDBJ databases">
        <title>Streptomyces marianii sp. nov., a novel marine actinomycete from southern coast of India.</title>
        <authorList>
            <person name="Iniyan A.M."/>
            <person name="Wink J."/>
            <person name="Ramprasad E."/>
            <person name="Ramana C.V."/>
            <person name="Bunk B."/>
            <person name="Sproer C."/>
            <person name="Joseph F.-J.R.S."/>
            <person name="Vincent S.G.P."/>
        </authorList>
    </citation>
    <scope>NUCLEOTIDE SEQUENCE [LARGE SCALE GENOMIC DNA]</scope>
    <source>
        <strain evidence="4 5">ICN19</strain>
    </source>
</reference>
<dbReference type="RefSeq" id="WP_138057147.1">
    <property type="nucleotide sequence ID" value="NZ_VAWE01000001.1"/>
</dbReference>
<dbReference type="GO" id="GO:0005829">
    <property type="term" value="C:cytosol"/>
    <property type="evidence" value="ECO:0007669"/>
    <property type="project" value="TreeGrafter"/>
</dbReference>
<organism evidence="4 5">
    <name type="scientific">Streptomyces marianii</name>
    <dbReference type="NCBI Taxonomy" id="1817406"/>
    <lineage>
        <taxon>Bacteria</taxon>
        <taxon>Bacillati</taxon>
        <taxon>Actinomycetota</taxon>
        <taxon>Actinomycetes</taxon>
        <taxon>Kitasatosporales</taxon>
        <taxon>Streptomycetaceae</taxon>
        <taxon>Streptomyces</taxon>
    </lineage>
</organism>
<comment type="similarity">
    <text evidence="1">Belongs to the P-Pant transferase superfamily. Gsp/Sfp/HetI/AcpT family.</text>
</comment>
<sequence>MPENHGRTPRSDRVGVWQIDLDDVMQRSAAPIRAALSPEERLRSALMPDPVLRSRFEAARGAARHILGQCLGRPPARLTWHTGRWGKPRIAGHEDTMRFNLSHSGGHALLAVTGPRDIGVDLERSQPSRDVVALSHRYFPAEESALVAETAEDRRPGVFLTLWTRKEACTKAAGTSMLGHGLRLVVTAAPVAEGAVLAHDPTQRLPGRWLVHDISAPAGHGAAVALEGDAPAHLTIRQWEPQ</sequence>